<proteinExistence type="predicted"/>
<dbReference type="Proteomes" id="UP000887576">
    <property type="component" value="Unplaced"/>
</dbReference>
<sequence>MEKKTKYFPDDNSTVSQISGRSSKCIAQSVMAVPINDGQQPPLLINFELPKTSNDVIFAIEYYVQLFEKYGQVLKLVPYLPQKQPQLEPECYESAIQQALGRLRSQLSREDRIFIIQALARLFGFERQYDKALALFLQLKDTGIFSFIQQYHLFALVKNQVVELMEINADLAVCSPLDQTKIADFKTIVPQLSKMPRIQMEYLYQLISRRKRYELADLLVKLFAENSPERLLTFLKKSDGYDLDKAIDICKKKKLQHELVFLLKRKKYLAFSIFYVLDGTLIFCRQYV</sequence>
<name>A0AC34QCV3_9BILA</name>
<dbReference type="WBParaSite" id="JU765_v2.g15192.t1">
    <property type="protein sequence ID" value="JU765_v2.g15192.t1"/>
    <property type="gene ID" value="JU765_v2.g15192"/>
</dbReference>
<accession>A0AC34QCV3</accession>
<organism evidence="1 2">
    <name type="scientific">Panagrolaimus sp. JU765</name>
    <dbReference type="NCBI Taxonomy" id="591449"/>
    <lineage>
        <taxon>Eukaryota</taxon>
        <taxon>Metazoa</taxon>
        <taxon>Ecdysozoa</taxon>
        <taxon>Nematoda</taxon>
        <taxon>Chromadorea</taxon>
        <taxon>Rhabditida</taxon>
        <taxon>Tylenchina</taxon>
        <taxon>Panagrolaimomorpha</taxon>
        <taxon>Panagrolaimoidea</taxon>
        <taxon>Panagrolaimidae</taxon>
        <taxon>Panagrolaimus</taxon>
    </lineage>
</organism>
<evidence type="ECO:0000313" key="1">
    <source>
        <dbReference type="Proteomes" id="UP000887576"/>
    </source>
</evidence>
<protein>
    <submittedName>
        <fullName evidence="2">Mic1 domain-containing protein</fullName>
    </submittedName>
</protein>
<reference evidence="2" key="1">
    <citation type="submission" date="2022-11" db="UniProtKB">
        <authorList>
            <consortium name="WormBaseParasite"/>
        </authorList>
    </citation>
    <scope>IDENTIFICATION</scope>
</reference>
<evidence type="ECO:0000313" key="2">
    <source>
        <dbReference type="WBParaSite" id="JU765_v2.g15192.t1"/>
    </source>
</evidence>